<organism evidence="2 3">
    <name type="scientific">Nibrella viscosa</name>
    <dbReference type="NCBI Taxonomy" id="1084524"/>
    <lineage>
        <taxon>Bacteria</taxon>
        <taxon>Pseudomonadati</taxon>
        <taxon>Bacteroidota</taxon>
        <taxon>Cytophagia</taxon>
        <taxon>Cytophagales</taxon>
        <taxon>Spirosomataceae</taxon>
        <taxon>Nibrella</taxon>
    </lineage>
</organism>
<name>A0ABP8KX49_9BACT</name>
<evidence type="ECO:0000313" key="2">
    <source>
        <dbReference type="EMBL" id="GAA4418498.1"/>
    </source>
</evidence>
<accession>A0ABP8KX49</accession>
<evidence type="ECO:0000313" key="3">
    <source>
        <dbReference type="Proteomes" id="UP001500936"/>
    </source>
</evidence>
<sequence>MKKLFFSRLLLLGLLTSQLACAQNRPGSESQPNTGPNATALADSARAWMRLFQQRLQALNGSDSTKWAERQASWLALMGQPNLAMPDLLAPRATFQQQHPTISAGNFVRQLPRHFWLGFRVEMDTVMVQRVDTVKQVVELRVPLGIRGIRADTRQPHRVGEWCLVEWQRTSGPVNGWKITRIAGTEKWLYADPITRRKAQQIEKQLIILASAWLDTRQPDSLRRQACTQLQHLLVTDTIFVDVSDKERRSISIKNCQQLPEWSGRTDRSPGLVSYSLDYVTEIHASADGTLVGERTQLNDVTPSADTDFWYGSRRRDPVPVPAGINGSGLSYWQIRSLIFHL</sequence>
<dbReference type="RefSeq" id="WP_345270984.1">
    <property type="nucleotide sequence ID" value="NZ_BAABHB010000017.1"/>
</dbReference>
<keyword evidence="1" id="KW-0732">Signal</keyword>
<feature type="signal peptide" evidence="1">
    <location>
        <begin position="1"/>
        <end position="22"/>
    </location>
</feature>
<dbReference type="Proteomes" id="UP001500936">
    <property type="component" value="Unassembled WGS sequence"/>
</dbReference>
<protein>
    <submittedName>
        <fullName evidence="2">Uncharacterized protein</fullName>
    </submittedName>
</protein>
<proteinExistence type="predicted"/>
<gene>
    <name evidence="2" type="ORF">GCM10023187_51970</name>
</gene>
<evidence type="ECO:0000256" key="1">
    <source>
        <dbReference type="SAM" id="SignalP"/>
    </source>
</evidence>
<dbReference type="EMBL" id="BAABHB010000017">
    <property type="protein sequence ID" value="GAA4418498.1"/>
    <property type="molecule type" value="Genomic_DNA"/>
</dbReference>
<feature type="chain" id="PRO_5046459786" evidence="1">
    <location>
        <begin position="23"/>
        <end position="342"/>
    </location>
</feature>
<keyword evidence="3" id="KW-1185">Reference proteome</keyword>
<reference evidence="3" key="1">
    <citation type="journal article" date="2019" name="Int. J. Syst. Evol. Microbiol.">
        <title>The Global Catalogue of Microorganisms (GCM) 10K type strain sequencing project: providing services to taxonomists for standard genome sequencing and annotation.</title>
        <authorList>
            <consortium name="The Broad Institute Genomics Platform"/>
            <consortium name="The Broad Institute Genome Sequencing Center for Infectious Disease"/>
            <person name="Wu L."/>
            <person name="Ma J."/>
        </authorList>
    </citation>
    <scope>NUCLEOTIDE SEQUENCE [LARGE SCALE GENOMIC DNA]</scope>
    <source>
        <strain evidence="3">JCM 17925</strain>
    </source>
</reference>
<comment type="caution">
    <text evidence="2">The sequence shown here is derived from an EMBL/GenBank/DDBJ whole genome shotgun (WGS) entry which is preliminary data.</text>
</comment>